<evidence type="ECO:0000313" key="1">
    <source>
        <dbReference type="EMBL" id="OJJ81247.1"/>
    </source>
</evidence>
<sequence>PRGSHWARDMRSLMQSFLGLFKHSSWQGNQEIRDQSLSCWTPKPPLRGCGIPSQGQVKH</sequence>
<proteinExistence type="predicted"/>
<dbReference type="VEuPathDB" id="FungiDB:ASPGLDRAFT_50782"/>
<accession>A0A1L9VBC9</accession>
<organism evidence="1 2">
    <name type="scientific">Aspergillus glaucus CBS 516.65</name>
    <dbReference type="NCBI Taxonomy" id="1160497"/>
    <lineage>
        <taxon>Eukaryota</taxon>
        <taxon>Fungi</taxon>
        <taxon>Dikarya</taxon>
        <taxon>Ascomycota</taxon>
        <taxon>Pezizomycotina</taxon>
        <taxon>Eurotiomycetes</taxon>
        <taxon>Eurotiomycetidae</taxon>
        <taxon>Eurotiales</taxon>
        <taxon>Aspergillaceae</taxon>
        <taxon>Aspergillus</taxon>
        <taxon>Aspergillus subgen. Aspergillus</taxon>
    </lineage>
</organism>
<protein>
    <submittedName>
        <fullName evidence="1">Uncharacterized protein</fullName>
    </submittedName>
</protein>
<gene>
    <name evidence="1" type="ORF">ASPGLDRAFT_50782</name>
</gene>
<evidence type="ECO:0000313" key="2">
    <source>
        <dbReference type="Proteomes" id="UP000184300"/>
    </source>
</evidence>
<dbReference type="Proteomes" id="UP000184300">
    <property type="component" value="Unassembled WGS sequence"/>
</dbReference>
<reference evidence="2" key="1">
    <citation type="journal article" date="2017" name="Genome Biol.">
        <title>Comparative genomics reveals high biological diversity and specific adaptations in the industrially and medically important fungal genus Aspergillus.</title>
        <authorList>
            <person name="de Vries R.P."/>
            <person name="Riley R."/>
            <person name="Wiebenga A."/>
            <person name="Aguilar-Osorio G."/>
            <person name="Amillis S."/>
            <person name="Uchima C.A."/>
            <person name="Anderluh G."/>
            <person name="Asadollahi M."/>
            <person name="Askin M."/>
            <person name="Barry K."/>
            <person name="Battaglia E."/>
            <person name="Bayram O."/>
            <person name="Benocci T."/>
            <person name="Braus-Stromeyer S.A."/>
            <person name="Caldana C."/>
            <person name="Canovas D."/>
            <person name="Cerqueira G.C."/>
            <person name="Chen F."/>
            <person name="Chen W."/>
            <person name="Choi C."/>
            <person name="Clum A."/>
            <person name="Dos Santos R.A."/>
            <person name="Damasio A.R."/>
            <person name="Diallinas G."/>
            <person name="Emri T."/>
            <person name="Fekete E."/>
            <person name="Flipphi M."/>
            <person name="Freyberg S."/>
            <person name="Gallo A."/>
            <person name="Gournas C."/>
            <person name="Habgood R."/>
            <person name="Hainaut M."/>
            <person name="Harispe M.L."/>
            <person name="Henrissat B."/>
            <person name="Hilden K.S."/>
            <person name="Hope R."/>
            <person name="Hossain A."/>
            <person name="Karabika E."/>
            <person name="Karaffa L."/>
            <person name="Karanyi Z."/>
            <person name="Krasevec N."/>
            <person name="Kuo A."/>
            <person name="Kusch H."/>
            <person name="LaButti K."/>
            <person name="Lagendijk E.L."/>
            <person name="Lapidus A."/>
            <person name="Levasseur A."/>
            <person name="Lindquist E."/>
            <person name="Lipzen A."/>
            <person name="Logrieco A.F."/>
            <person name="MacCabe A."/>
            <person name="Maekelae M.R."/>
            <person name="Malavazi I."/>
            <person name="Melin P."/>
            <person name="Meyer V."/>
            <person name="Mielnichuk N."/>
            <person name="Miskei M."/>
            <person name="Molnar A.P."/>
            <person name="Mule G."/>
            <person name="Ngan C.Y."/>
            <person name="Orejas M."/>
            <person name="Orosz E."/>
            <person name="Ouedraogo J.P."/>
            <person name="Overkamp K.M."/>
            <person name="Park H.-S."/>
            <person name="Perrone G."/>
            <person name="Piumi F."/>
            <person name="Punt P.J."/>
            <person name="Ram A.F."/>
            <person name="Ramon A."/>
            <person name="Rauscher S."/>
            <person name="Record E."/>
            <person name="Riano-Pachon D.M."/>
            <person name="Robert V."/>
            <person name="Roehrig J."/>
            <person name="Ruller R."/>
            <person name="Salamov A."/>
            <person name="Salih N.S."/>
            <person name="Samson R.A."/>
            <person name="Sandor E."/>
            <person name="Sanguinetti M."/>
            <person name="Schuetze T."/>
            <person name="Sepcic K."/>
            <person name="Shelest E."/>
            <person name="Sherlock G."/>
            <person name="Sophianopoulou V."/>
            <person name="Squina F.M."/>
            <person name="Sun H."/>
            <person name="Susca A."/>
            <person name="Todd R.B."/>
            <person name="Tsang A."/>
            <person name="Unkles S.E."/>
            <person name="van de Wiele N."/>
            <person name="van Rossen-Uffink D."/>
            <person name="Oliveira J.V."/>
            <person name="Vesth T.C."/>
            <person name="Visser J."/>
            <person name="Yu J.-H."/>
            <person name="Zhou M."/>
            <person name="Andersen M.R."/>
            <person name="Archer D.B."/>
            <person name="Baker S.E."/>
            <person name="Benoit I."/>
            <person name="Brakhage A.A."/>
            <person name="Braus G.H."/>
            <person name="Fischer R."/>
            <person name="Frisvad J.C."/>
            <person name="Goldman G.H."/>
            <person name="Houbraken J."/>
            <person name="Oakley B."/>
            <person name="Pocsi I."/>
            <person name="Scazzocchio C."/>
            <person name="Seiboth B."/>
            <person name="vanKuyk P.A."/>
            <person name="Wortman J."/>
            <person name="Dyer P.S."/>
            <person name="Grigoriev I.V."/>
        </authorList>
    </citation>
    <scope>NUCLEOTIDE SEQUENCE [LARGE SCALE GENOMIC DNA]</scope>
    <source>
        <strain evidence="2">CBS 516.65</strain>
    </source>
</reference>
<dbReference type="AlphaFoldDB" id="A0A1L9VBC9"/>
<dbReference type="RefSeq" id="XP_022397945.1">
    <property type="nucleotide sequence ID" value="XM_022547382.1"/>
</dbReference>
<keyword evidence="2" id="KW-1185">Reference proteome</keyword>
<dbReference type="EMBL" id="KV878907">
    <property type="protein sequence ID" value="OJJ81247.1"/>
    <property type="molecule type" value="Genomic_DNA"/>
</dbReference>
<feature type="non-terminal residue" evidence="1">
    <location>
        <position position="1"/>
    </location>
</feature>
<dbReference type="GeneID" id="34463643"/>
<name>A0A1L9VBC9_ASPGL</name>